<dbReference type="RefSeq" id="WP_246343610.1">
    <property type="nucleotide sequence ID" value="NZ_BSPS01000090.1"/>
</dbReference>
<dbReference type="PANTHER" id="PTHR30535">
    <property type="entry name" value="VITAMIN B12-BINDING PROTEIN"/>
    <property type="match status" value="1"/>
</dbReference>
<dbReference type="EMBL" id="JACIDT010000007">
    <property type="protein sequence ID" value="MBB3926468.1"/>
    <property type="molecule type" value="Genomic_DNA"/>
</dbReference>
<name>A0A7W6BPQ7_9SPHN</name>
<dbReference type="Proteomes" id="UP000571950">
    <property type="component" value="Unassembled WGS sequence"/>
</dbReference>
<evidence type="ECO:0000313" key="3">
    <source>
        <dbReference type="Proteomes" id="UP000571950"/>
    </source>
</evidence>
<proteinExistence type="predicted"/>
<dbReference type="Gene3D" id="3.40.50.1980">
    <property type="entry name" value="Nitrogenase molybdenum iron protein domain"/>
    <property type="match status" value="2"/>
</dbReference>
<accession>A0A7W6BPQ7</accession>
<dbReference type="SUPFAM" id="SSF53807">
    <property type="entry name" value="Helical backbone' metal receptor"/>
    <property type="match status" value="1"/>
</dbReference>
<dbReference type="PROSITE" id="PS50983">
    <property type="entry name" value="FE_B12_PBP"/>
    <property type="match status" value="1"/>
</dbReference>
<protein>
    <submittedName>
        <fullName evidence="2">Iron complex transport system substrate-binding protein</fullName>
    </submittedName>
</protein>
<gene>
    <name evidence="2" type="ORF">GGR43_002188</name>
</gene>
<organism evidence="2 3">
    <name type="scientific">Sphingobium jiangsuense</name>
    <dbReference type="NCBI Taxonomy" id="870476"/>
    <lineage>
        <taxon>Bacteria</taxon>
        <taxon>Pseudomonadati</taxon>
        <taxon>Pseudomonadota</taxon>
        <taxon>Alphaproteobacteria</taxon>
        <taxon>Sphingomonadales</taxon>
        <taxon>Sphingomonadaceae</taxon>
        <taxon>Sphingobium</taxon>
    </lineage>
</organism>
<reference evidence="2 3" key="1">
    <citation type="submission" date="2020-08" db="EMBL/GenBank/DDBJ databases">
        <title>Genomic Encyclopedia of Type Strains, Phase IV (KMG-IV): sequencing the most valuable type-strain genomes for metagenomic binning, comparative biology and taxonomic classification.</title>
        <authorList>
            <person name="Goeker M."/>
        </authorList>
    </citation>
    <scope>NUCLEOTIDE SEQUENCE [LARGE SCALE GENOMIC DNA]</scope>
    <source>
        <strain evidence="2 3">DSM 26189</strain>
    </source>
</reference>
<dbReference type="InterPro" id="IPR002491">
    <property type="entry name" value="ABC_transptr_periplasmic_BD"/>
</dbReference>
<evidence type="ECO:0000313" key="2">
    <source>
        <dbReference type="EMBL" id="MBB3926468.1"/>
    </source>
</evidence>
<sequence length="307" mass="32164">MPLKRFFRRRPARIGPAGLMLACAGIAGAGITGTAMVWNGGPPAPVAHATDAVPRNAPRRVVSLNLCADQLVLALADRGQIAGLTRNAVDPQMSGEAARAQGLPLLAGTAEEILTADPDLVIGMPATGSPALAALKGRAWPTLDLPFAERYEDIAASIRQVAAALGHEARGEALIARMDAELAALPRDAGGGRVAAYYQRRGYMTGTGTLVDDLMTRIGLVNLAGRLGKPVLSHLSLEEMVAARPDYLIVESATDSVRDQGTEMLHHPALDGIARISIPQAWTVCGGPAYVRAAQSAIAQMEEPAHR</sequence>
<dbReference type="GO" id="GO:0071281">
    <property type="term" value="P:cellular response to iron ion"/>
    <property type="evidence" value="ECO:0007669"/>
    <property type="project" value="TreeGrafter"/>
</dbReference>
<keyword evidence="3" id="KW-1185">Reference proteome</keyword>
<dbReference type="InterPro" id="IPR050902">
    <property type="entry name" value="ABC_Transporter_SBP"/>
</dbReference>
<dbReference type="AlphaFoldDB" id="A0A7W6BPQ7"/>
<feature type="domain" description="Fe/B12 periplasmic-binding" evidence="1">
    <location>
        <begin position="60"/>
        <end position="307"/>
    </location>
</feature>
<dbReference type="PANTHER" id="PTHR30535:SF34">
    <property type="entry name" value="MOLYBDATE-BINDING PROTEIN MOLA"/>
    <property type="match status" value="1"/>
</dbReference>
<dbReference type="Pfam" id="PF01497">
    <property type="entry name" value="Peripla_BP_2"/>
    <property type="match status" value="1"/>
</dbReference>
<comment type="caution">
    <text evidence="2">The sequence shown here is derived from an EMBL/GenBank/DDBJ whole genome shotgun (WGS) entry which is preliminary data.</text>
</comment>
<evidence type="ECO:0000259" key="1">
    <source>
        <dbReference type="PROSITE" id="PS50983"/>
    </source>
</evidence>